<dbReference type="Gene3D" id="3.20.20.70">
    <property type="entry name" value="Aldolase class I"/>
    <property type="match status" value="1"/>
</dbReference>
<name>A0A6S6UC71_9BACT</name>
<dbReference type="EMBL" id="CACVAR010000413">
    <property type="protein sequence ID" value="CAA6826940.1"/>
    <property type="molecule type" value="Genomic_DNA"/>
</dbReference>
<dbReference type="InterPro" id="IPR017853">
    <property type="entry name" value="GH"/>
</dbReference>
<accession>A0A6S6UC71</accession>
<dbReference type="InterPro" id="IPR004352">
    <property type="entry name" value="GH114_TIM-barrel"/>
</dbReference>
<dbReference type="PANTHER" id="PTHR35882">
    <property type="entry name" value="PELA"/>
    <property type="match status" value="1"/>
</dbReference>
<dbReference type="CDD" id="cd10922">
    <property type="entry name" value="CE4_PelA_like_C"/>
    <property type="match status" value="1"/>
</dbReference>
<evidence type="ECO:0000313" key="2">
    <source>
        <dbReference type="EMBL" id="CAA6826940.1"/>
    </source>
</evidence>
<evidence type="ECO:0000259" key="1">
    <source>
        <dbReference type="Pfam" id="PF03537"/>
    </source>
</evidence>
<gene>
    <name evidence="2" type="ORF">HELGO_WM26839</name>
</gene>
<dbReference type="SUPFAM" id="SSF51445">
    <property type="entry name" value="(Trans)glycosidases"/>
    <property type="match status" value="1"/>
</dbReference>
<organism evidence="2">
    <name type="scientific">uncultured Sulfurovum sp</name>
    <dbReference type="NCBI Taxonomy" id="269237"/>
    <lineage>
        <taxon>Bacteria</taxon>
        <taxon>Pseudomonadati</taxon>
        <taxon>Campylobacterota</taxon>
        <taxon>Epsilonproteobacteria</taxon>
        <taxon>Campylobacterales</taxon>
        <taxon>Sulfurovaceae</taxon>
        <taxon>Sulfurovum</taxon>
        <taxon>environmental samples</taxon>
    </lineage>
</organism>
<dbReference type="PANTHER" id="PTHR35882:SF2">
    <property type="entry name" value="PELA"/>
    <property type="match status" value="1"/>
</dbReference>
<protein>
    <submittedName>
        <fullName evidence="2">Extracellular Matrix protein PelA</fullName>
    </submittedName>
</protein>
<sequence>MEADSIDSIYAMRYPKKMVAYVSVGEIEPWRKTSTPYKASWVLSKNKTWNSLIADLTNEAYQTFIFERITKLHKMGYRHFFLDTMDAYHVTAKDKKLFKSQQRALISFIKKLHKKYPHSEIILNRGFEILDRIHKDVNAIVAESLIGRYNHAKKRYSMVPKADHKWLLDTFKKAQEYGLQAISIEYSKKSTKTRLEIARKVKKLGIIPYVTDGLLQEQGECHVERIRRDVLILLNQSVFLEENPIYSNAHLAISMPIEHYGYVPILYDISTKELPRRIEDRYHSVIIWVGGETKNNAKLYEWALKAKEKNIRVLFLDNFSYLGQNEQLKAFGLKKEKNKNKLTNHMQVNYNASYAPYEIPYKGSHFEELLSTESAKEVLKVNYENNQTTTPMAITPWGGYALYTSFLISIDDVSHWTVNPYQFIKEALKFDDIPMPDPTTEAGRRILFTHIDGDGFVEFVRMQKESLSMEYLIEHIYHKYQIPHTISLIQGEMENLFPELTTRMEEVARELYQIPWIEPASHTFSHPFHWKDLLQKEVRYSKFEKHYHLPIKNYKFSLKTETIDSIKYALSFAPRSKQKEKILFWTGDCQPTKKVLEYVEKNGILTMNGGDTTIQKKHPTLNYVAPFGLQHDEYWQIYTGQQNENVYTNNWLGPFWGYRNVIETFKMTEKPYRIKPINIYYHLYIASKLASFNSLKEVYEWAVKQKTSKLYASQYIKKGQGFYRTALGKIANGFEIRNQGFLRTMRFDKKINIDIAQSKGVAGHNFDNNSSYVSLDASGKYKLVLDKNNRSPHLIDSNGWVHKVKNNNKKQSFRLKANVPLKANFYVPKRCKYLPNENFKIKTTNQQLSISSLKEQGATVVFLCQ</sequence>
<feature type="domain" description="Glycoside-hydrolase family GH114 TIM-barrel" evidence="1">
    <location>
        <begin position="16"/>
        <end position="216"/>
    </location>
</feature>
<dbReference type="Pfam" id="PF03537">
    <property type="entry name" value="Glyco_hydro_114"/>
    <property type="match status" value="1"/>
</dbReference>
<proteinExistence type="predicted"/>
<dbReference type="AlphaFoldDB" id="A0A6S6UC71"/>
<reference evidence="2" key="1">
    <citation type="submission" date="2020-01" db="EMBL/GenBank/DDBJ databases">
        <authorList>
            <person name="Meier V. D."/>
            <person name="Meier V D."/>
        </authorList>
    </citation>
    <scope>NUCLEOTIDE SEQUENCE</scope>
    <source>
        <strain evidence="2">HLG_WM_MAG_03</strain>
    </source>
</reference>
<dbReference type="InterPro" id="IPR013785">
    <property type="entry name" value="Aldolase_TIM"/>
</dbReference>